<accession>A0ACB9ZJQ9</accession>
<gene>
    <name evidence="1" type="ORF">M9H77_33645</name>
</gene>
<organism evidence="1 2">
    <name type="scientific">Catharanthus roseus</name>
    <name type="common">Madagascar periwinkle</name>
    <name type="synonym">Vinca rosea</name>
    <dbReference type="NCBI Taxonomy" id="4058"/>
    <lineage>
        <taxon>Eukaryota</taxon>
        <taxon>Viridiplantae</taxon>
        <taxon>Streptophyta</taxon>
        <taxon>Embryophyta</taxon>
        <taxon>Tracheophyta</taxon>
        <taxon>Spermatophyta</taxon>
        <taxon>Magnoliopsida</taxon>
        <taxon>eudicotyledons</taxon>
        <taxon>Gunneridae</taxon>
        <taxon>Pentapetalae</taxon>
        <taxon>asterids</taxon>
        <taxon>lamiids</taxon>
        <taxon>Gentianales</taxon>
        <taxon>Apocynaceae</taxon>
        <taxon>Rauvolfioideae</taxon>
        <taxon>Vinceae</taxon>
        <taxon>Catharanthinae</taxon>
        <taxon>Catharanthus</taxon>
    </lineage>
</organism>
<comment type="caution">
    <text evidence="1">The sequence shown here is derived from an EMBL/GenBank/DDBJ whole genome shotgun (WGS) entry which is preliminary data.</text>
</comment>
<evidence type="ECO:0000313" key="2">
    <source>
        <dbReference type="Proteomes" id="UP001060085"/>
    </source>
</evidence>
<dbReference type="EMBL" id="CM044708">
    <property type="protein sequence ID" value="KAI5647640.1"/>
    <property type="molecule type" value="Genomic_DNA"/>
</dbReference>
<evidence type="ECO:0000313" key="1">
    <source>
        <dbReference type="EMBL" id="KAI5647640.1"/>
    </source>
</evidence>
<protein>
    <submittedName>
        <fullName evidence="1">Uncharacterized protein</fullName>
    </submittedName>
</protein>
<dbReference type="Proteomes" id="UP001060085">
    <property type="component" value="Linkage Group LG08"/>
</dbReference>
<reference evidence="2" key="1">
    <citation type="journal article" date="2023" name="Nat. Plants">
        <title>Single-cell RNA sequencing provides a high-resolution roadmap for understanding the multicellular compartmentation of specialized metabolism.</title>
        <authorList>
            <person name="Sun S."/>
            <person name="Shen X."/>
            <person name="Li Y."/>
            <person name="Li Y."/>
            <person name="Wang S."/>
            <person name="Li R."/>
            <person name="Zhang H."/>
            <person name="Shen G."/>
            <person name="Guo B."/>
            <person name="Wei J."/>
            <person name="Xu J."/>
            <person name="St-Pierre B."/>
            <person name="Chen S."/>
            <person name="Sun C."/>
        </authorList>
    </citation>
    <scope>NUCLEOTIDE SEQUENCE [LARGE SCALE GENOMIC DNA]</scope>
</reference>
<sequence>MISYKSKYRIKKKSLSTSLFIASPFKRLWGLFILILILAVFFPPEILQLLHLFLPSQSAADEVSWQLTGSGEVLLCFSLPTNEGGVIASLRKQLWRFSGPQRYWMLLWQARWDIG</sequence>
<proteinExistence type="predicted"/>
<name>A0ACB9ZJQ9_CATRO</name>
<keyword evidence="2" id="KW-1185">Reference proteome</keyword>